<evidence type="ECO:0000313" key="6">
    <source>
        <dbReference type="EMBL" id="SDJ18943.1"/>
    </source>
</evidence>
<gene>
    <name evidence="5" type="primary">rpoY</name>
    <name evidence="6" type="ORF">SAMN04490247_1166</name>
</gene>
<proteinExistence type="inferred from homology"/>
<comment type="catalytic activity">
    <reaction evidence="5">
        <text>RNA(n) + a ribonucleoside 5'-triphosphate = RNA(n+1) + diphosphate</text>
        <dbReference type="Rhea" id="RHEA:21248"/>
        <dbReference type="Rhea" id="RHEA-COMP:14527"/>
        <dbReference type="Rhea" id="RHEA-COMP:17342"/>
        <dbReference type="ChEBI" id="CHEBI:33019"/>
        <dbReference type="ChEBI" id="CHEBI:61557"/>
        <dbReference type="ChEBI" id="CHEBI:140395"/>
        <dbReference type="EC" id="2.7.7.6"/>
    </reaction>
</comment>
<dbReference type="HAMAP" id="MF_01553">
    <property type="entry name" value="RNApol_bact_RpoY"/>
    <property type="match status" value="1"/>
</dbReference>
<keyword evidence="3 5" id="KW-0548">Nucleotidyltransferase</keyword>
<evidence type="ECO:0000256" key="5">
    <source>
        <dbReference type="HAMAP-Rule" id="MF_01553"/>
    </source>
</evidence>
<dbReference type="AlphaFoldDB" id="A0A1G8RPW3"/>
<dbReference type="RefSeq" id="WP_093192899.1">
    <property type="nucleotide sequence ID" value="NZ_FNEV01000002.1"/>
</dbReference>
<evidence type="ECO:0000313" key="7">
    <source>
        <dbReference type="Proteomes" id="UP000199225"/>
    </source>
</evidence>
<name>A0A1G8RPW3_9BACI</name>
<dbReference type="Proteomes" id="UP000199225">
    <property type="component" value="Unassembled WGS sequence"/>
</dbReference>
<dbReference type="GO" id="GO:0006351">
    <property type="term" value="P:DNA-templated transcription"/>
    <property type="evidence" value="ECO:0007669"/>
    <property type="project" value="UniProtKB-UniRule"/>
</dbReference>
<evidence type="ECO:0000256" key="2">
    <source>
        <dbReference type="ARBA" id="ARBA00022679"/>
    </source>
</evidence>
<evidence type="ECO:0000256" key="1">
    <source>
        <dbReference type="ARBA" id="ARBA00022478"/>
    </source>
</evidence>
<comment type="similarity">
    <text evidence="5">Belongs to the RNA polymerase subunit epsilon family.</text>
</comment>
<keyword evidence="7" id="KW-1185">Reference proteome</keyword>
<keyword evidence="1 5" id="KW-0240">DNA-directed RNA polymerase</keyword>
<dbReference type="STRING" id="86666.SAMN04490247_1166"/>
<evidence type="ECO:0000256" key="3">
    <source>
        <dbReference type="ARBA" id="ARBA00022695"/>
    </source>
</evidence>
<comment type="function">
    <text evidence="5">A non-essential component of RNA polymerase (RNAP).</text>
</comment>
<dbReference type="OrthoDB" id="2147503at2"/>
<dbReference type="GO" id="GO:0003677">
    <property type="term" value="F:DNA binding"/>
    <property type="evidence" value="ECO:0007669"/>
    <property type="project" value="UniProtKB-UniRule"/>
</dbReference>
<reference evidence="7" key="1">
    <citation type="submission" date="2016-10" db="EMBL/GenBank/DDBJ databases">
        <authorList>
            <person name="Varghese N."/>
            <person name="Submissions S."/>
        </authorList>
    </citation>
    <scope>NUCLEOTIDE SEQUENCE [LARGE SCALE GENOMIC DNA]</scope>
    <source>
        <strain evidence="7">DSM 4771</strain>
    </source>
</reference>
<dbReference type="EMBL" id="FNEV01000002">
    <property type="protein sequence ID" value="SDJ18943.1"/>
    <property type="molecule type" value="Genomic_DNA"/>
</dbReference>
<keyword evidence="4 5" id="KW-0804">Transcription</keyword>
<dbReference type="Pfam" id="PF07288">
    <property type="entry name" value="RpoY"/>
    <property type="match status" value="1"/>
</dbReference>
<protein>
    <recommendedName>
        <fullName evidence="5">DNA-directed RNA polymerase subunit epsilon</fullName>
        <shortName evidence="5">RNAP epsilon subunit</shortName>
        <ecNumber evidence="5">2.7.7.6</ecNumber>
    </recommendedName>
    <alternativeName>
        <fullName evidence="5">RNA polymerase epsilon subunit</fullName>
    </alternativeName>
    <alternativeName>
        <fullName evidence="5">Transcriptase subunit epsilon</fullName>
    </alternativeName>
</protein>
<dbReference type="InterPro" id="IPR009907">
    <property type="entry name" value="RpoY"/>
</dbReference>
<dbReference type="GO" id="GO:0003899">
    <property type="term" value="F:DNA-directed RNA polymerase activity"/>
    <property type="evidence" value="ECO:0007669"/>
    <property type="project" value="UniProtKB-UniRule"/>
</dbReference>
<dbReference type="GO" id="GO:0000428">
    <property type="term" value="C:DNA-directed RNA polymerase complex"/>
    <property type="evidence" value="ECO:0007669"/>
    <property type="project" value="UniProtKB-KW"/>
</dbReference>
<keyword evidence="2 5" id="KW-0808">Transferase</keyword>
<evidence type="ECO:0000256" key="4">
    <source>
        <dbReference type="ARBA" id="ARBA00023163"/>
    </source>
</evidence>
<dbReference type="EC" id="2.7.7.6" evidence="5"/>
<dbReference type="Gene3D" id="3.10.20.730">
    <property type="entry name" value="RNAP, epsilon subunit-like"/>
    <property type="match status" value="1"/>
</dbReference>
<accession>A0A1G8RPW3</accession>
<sequence length="69" mass="8470">MIFKVYYQELPEEVPVRERTDAMYVEAETEREVRTKLADKNVNIEYIQVLSEEHYEYEVQNDDFRVESY</sequence>
<organism evidence="6 7">
    <name type="scientific">Salimicrobium halophilum</name>
    <dbReference type="NCBI Taxonomy" id="86666"/>
    <lineage>
        <taxon>Bacteria</taxon>
        <taxon>Bacillati</taxon>
        <taxon>Bacillota</taxon>
        <taxon>Bacilli</taxon>
        <taxon>Bacillales</taxon>
        <taxon>Bacillaceae</taxon>
        <taxon>Salimicrobium</taxon>
    </lineage>
</organism>
<comment type="subunit">
    <text evidence="5">RNAP is composed of a core of 2 alpha, a beta and a beta' subunit. The core is associated with a delta subunit, and at least one of epsilon or omega. When a sigma factor is associated with the core the holoenzyme is formed, which can initiate transcription.</text>
</comment>